<dbReference type="Gene3D" id="2.40.37.10">
    <property type="entry name" value="Lyase, Ornithine Decarboxylase, Chain A, domain 1"/>
    <property type="match status" value="1"/>
</dbReference>
<feature type="binding site" evidence="4 6">
    <location>
        <position position="138"/>
    </location>
    <ligand>
        <name>substrate</name>
    </ligand>
</feature>
<dbReference type="Proteomes" id="UP000635726">
    <property type="component" value="Unassembled WGS sequence"/>
</dbReference>
<comment type="caution">
    <text evidence="8">The sequence shown here is derived from an EMBL/GenBank/DDBJ whole genome shotgun (WGS) entry which is preliminary data.</text>
</comment>
<evidence type="ECO:0000313" key="8">
    <source>
        <dbReference type="EMBL" id="GGJ64108.1"/>
    </source>
</evidence>
<dbReference type="GO" id="GO:0030170">
    <property type="term" value="F:pyridoxal phosphate binding"/>
    <property type="evidence" value="ECO:0007669"/>
    <property type="project" value="UniProtKB-UniRule"/>
</dbReference>
<evidence type="ECO:0000256" key="6">
    <source>
        <dbReference type="PIRSR" id="PIRSR600821-52"/>
    </source>
</evidence>
<dbReference type="Gene3D" id="3.20.20.10">
    <property type="entry name" value="Alanine racemase"/>
    <property type="match status" value="1"/>
</dbReference>
<evidence type="ECO:0000313" key="9">
    <source>
        <dbReference type="Proteomes" id="UP000635726"/>
    </source>
</evidence>
<dbReference type="PANTHER" id="PTHR30511">
    <property type="entry name" value="ALANINE RACEMASE"/>
    <property type="match status" value="1"/>
</dbReference>
<dbReference type="InterPro" id="IPR001608">
    <property type="entry name" value="Ala_racemase_N"/>
</dbReference>
<evidence type="ECO:0000256" key="2">
    <source>
        <dbReference type="ARBA" id="ARBA00022898"/>
    </source>
</evidence>
<dbReference type="EMBL" id="BMOE01000001">
    <property type="protein sequence ID" value="GGJ64108.1"/>
    <property type="molecule type" value="Genomic_DNA"/>
</dbReference>
<dbReference type="GO" id="GO:0008784">
    <property type="term" value="F:alanine racemase activity"/>
    <property type="evidence" value="ECO:0007669"/>
    <property type="project" value="UniProtKB-UniRule"/>
</dbReference>
<evidence type="ECO:0000256" key="3">
    <source>
        <dbReference type="ARBA" id="ARBA00023235"/>
    </source>
</evidence>
<feature type="binding site" evidence="4 6">
    <location>
        <position position="308"/>
    </location>
    <ligand>
        <name>substrate</name>
    </ligand>
</feature>
<evidence type="ECO:0000259" key="7">
    <source>
        <dbReference type="SMART" id="SM01005"/>
    </source>
</evidence>
<dbReference type="SUPFAM" id="SSF51419">
    <property type="entry name" value="PLP-binding barrel"/>
    <property type="match status" value="1"/>
</dbReference>
<dbReference type="CDD" id="cd00430">
    <property type="entry name" value="PLPDE_III_AR"/>
    <property type="match status" value="1"/>
</dbReference>
<protein>
    <recommendedName>
        <fullName evidence="4">Alanine racemase</fullName>
        <ecNumber evidence="4">5.1.1.1</ecNumber>
    </recommendedName>
</protein>
<evidence type="ECO:0000256" key="5">
    <source>
        <dbReference type="PIRSR" id="PIRSR600821-50"/>
    </source>
</evidence>
<dbReference type="InterPro" id="IPR000821">
    <property type="entry name" value="Ala_racemase"/>
</dbReference>
<comment type="pathway">
    <text evidence="4">Amino-acid biosynthesis; D-alanine biosynthesis; D-alanine from L-alanine: step 1/1.</text>
</comment>
<comment type="catalytic activity">
    <reaction evidence="4">
        <text>L-alanine = D-alanine</text>
        <dbReference type="Rhea" id="RHEA:20249"/>
        <dbReference type="ChEBI" id="CHEBI:57416"/>
        <dbReference type="ChEBI" id="CHEBI:57972"/>
        <dbReference type="EC" id="5.1.1.1"/>
    </reaction>
</comment>
<dbReference type="GO" id="GO:0005829">
    <property type="term" value="C:cytosol"/>
    <property type="evidence" value="ECO:0007669"/>
    <property type="project" value="TreeGrafter"/>
</dbReference>
<keyword evidence="2 4" id="KW-0663">Pyridoxal phosphate</keyword>
<dbReference type="SUPFAM" id="SSF50621">
    <property type="entry name" value="Alanine racemase C-terminal domain-like"/>
    <property type="match status" value="1"/>
</dbReference>
<feature type="modified residue" description="N6-(pyridoxal phosphate)lysine" evidence="4 5">
    <location>
        <position position="46"/>
    </location>
</feature>
<feature type="active site" description="Proton acceptor; specific for D-alanine" evidence="4">
    <location>
        <position position="46"/>
    </location>
</feature>
<evidence type="ECO:0000256" key="1">
    <source>
        <dbReference type="ARBA" id="ARBA00001933"/>
    </source>
</evidence>
<reference evidence="8" key="1">
    <citation type="journal article" date="2014" name="Int. J. Syst. Evol. Microbiol.">
        <title>Complete genome sequence of Corynebacterium casei LMG S-19264T (=DSM 44701T), isolated from a smear-ripened cheese.</title>
        <authorList>
            <consortium name="US DOE Joint Genome Institute (JGI-PGF)"/>
            <person name="Walter F."/>
            <person name="Albersmeier A."/>
            <person name="Kalinowski J."/>
            <person name="Ruckert C."/>
        </authorList>
    </citation>
    <scope>NUCLEOTIDE SEQUENCE</scope>
    <source>
        <strain evidence="8">JCM 14371</strain>
    </source>
</reference>
<dbReference type="Pfam" id="PF00842">
    <property type="entry name" value="Ala_racemase_C"/>
    <property type="match status" value="1"/>
</dbReference>
<keyword evidence="9" id="KW-1185">Reference proteome</keyword>
<dbReference type="InterPro" id="IPR009006">
    <property type="entry name" value="Ala_racemase/Decarboxylase_C"/>
</dbReference>
<dbReference type="PRINTS" id="PR00992">
    <property type="entry name" value="ALARACEMASE"/>
</dbReference>
<keyword evidence="3 4" id="KW-0413">Isomerase</keyword>
<dbReference type="EC" id="5.1.1.1" evidence="4"/>
<dbReference type="HAMAP" id="MF_01201">
    <property type="entry name" value="Ala_racemase"/>
    <property type="match status" value="1"/>
</dbReference>
<proteinExistence type="inferred from homology"/>
<organism evidence="8 9">
    <name type="scientific">Deinococcus aquiradiocola</name>
    <dbReference type="NCBI Taxonomy" id="393059"/>
    <lineage>
        <taxon>Bacteria</taxon>
        <taxon>Thermotogati</taxon>
        <taxon>Deinococcota</taxon>
        <taxon>Deinococci</taxon>
        <taxon>Deinococcales</taxon>
        <taxon>Deinococcaceae</taxon>
        <taxon>Deinococcus</taxon>
    </lineage>
</organism>
<sequence length="365" mass="38550">MGARGAVLYAARMLFRARARLNAAALAGNLEALHVRAGVPLLLPVKANAYGHGVAQVVQATRDLPAVWGYAVAMPLEAAEVAAMRPGKPVLLLTPAAPDEMSELAALGVLMSVSTPEEVAALPPGARVHLKVDTGMNRLGARPEDAVPLGEALRARGQLAGVYTHLAGADVPDLASARAQLERFRPVREAFPDVQVHAANGGGVLSFGRLPGMTLARPGLVSYGIAPDHLRDVLPLRPVLSVQARVGAVHTVRAGEAVSYGGLWTAPRDTLAATVQFGYADGYPRNATGHAQLMIRGERRAVLGRICMDQFMVDVTGLDVRPGDWLDVWGADSVHPSDVARWGGVAEYELLTGIGTRVERLLDLP</sequence>
<evidence type="ECO:0000256" key="4">
    <source>
        <dbReference type="HAMAP-Rule" id="MF_01201"/>
    </source>
</evidence>
<comment type="similarity">
    <text evidence="4">Belongs to the alanine racemase family.</text>
</comment>
<feature type="active site" description="Proton acceptor; specific for L-alanine" evidence="4">
    <location>
        <position position="260"/>
    </location>
</feature>
<name>A0A917P6T3_9DEIO</name>
<feature type="domain" description="Alanine racemase C-terminal" evidence="7">
    <location>
        <begin position="239"/>
        <end position="363"/>
    </location>
</feature>
<gene>
    <name evidence="8" type="primary">alr</name>
    <name evidence="8" type="ORF">GCM10008939_04960</name>
</gene>
<dbReference type="Pfam" id="PF01168">
    <property type="entry name" value="Ala_racemase_N"/>
    <property type="match status" value="1"/>
</dbReference>
<dbReference type="NCBIfam" id="TIGR00492">
    <property type="entry name" value="alr"/>
    <property type="match status" value="1"/>
</dbReference>
<dbReference type="SMART" id="SM01005">
    <property type="entry name" value="Ala_racemase_C"/>
    <property type="match status" value="1"/>
</dbReference>
<dbReference type="InterPro" id="IPR011079">
    <property type="entry name" value="Ala_racemase_C"/>
</dbReference>
<comment type="cofactor">
    <cofactor evidence="1 4 5">
        <name>pyridoxal 5'-phosphate</name>
        <dbReference type="ChEBI" id="CHEBI:597326"/>
    </cofactor>
</comment>
<dbReference type="AlphaFoldDB" id="A0A917P6T3"/>
<reference evidence="8" key="2">
    <citation type="submission" date="2020-09" db="EMBL/GenBank/DDBJ databases">
        <authorList>
            <person name="Sun Q."/>
            <person name="Ohkuma M."/>
        </authorList>
    </citation>
    <scope>NUCLEOTIDE SEQUENCE</scope>
    <source>
        <strain evidence="8">JCM 14371</strain>
    </source>
</reference>
<comment type="function">
    <text evidence="4">Catalyzes the interconversion of L-alanine and D-alanine. May also act on other amino acids.</text>
</comment>
<dbReference type="InterPro" id="IPR029066">
    <property type="entry name" value="PLP-binding_barrel"/>
</dbReference>
<dbReference type="GO" id="GO:0030632">
    <property type="term" value="P:D-alanine biosynthetic process"/>
    <property type="evidence" value="ECO:0007669"/>
    <property type="project" value="UniProtKB-UniRule"/>
</dbReference>
<accession>A0A917P6T3</accession>
<dbReference type="PANTHER" id="PTHR30511:SF0">
    <property type="entry name" value="ALANINE RACEMASE, CATABOLIC-RELATED"/>
    <property type="match status" value="1"/>
</dbReference>